<dbReference type="Gene3D" id="3.40.50.300">
    <property type="entry name" value="P-loop containing nucleotide triphosphate hydrolases"/>
    <property type="match status" value="1"/>
</dbReference>
<dbReference type="Proteomes" id="UP000030693">
    <property type="component" value="Unassembled WGS sequence"/>
</dbReference>
<dbReference type="InterPro" id="IPR026082">
    <property type="entry name" value="ABCA"/>
</dbReference>
<feature type="transmembrane region" description="Helical" evidence="8">
    <location>
        <begin position="373"/>
        <end position="396"/>
    </location>
</feature>
<dbReference type="GO" id="GO:0140359">
    <property type="term" value="F:ABC-type transporter activity"/>
    <property type="evidence" value="ECO:0007669"/>
    <property type="project" value="InterPro"/>
</dbReference>
<dbReference type="InterPro" id="IPR017871">
    <property type="entry name" value="ABC_transporter-like_CS"/>
</dbReference>
<evidence type="ECO:0000256" key="5">
    <source>
        <dbReference type="ARBA" id="ARBA00022989"/>
    </source>
</evidence>
<evidence type="ECO:0000259" key="9">
    <source>
        <dbReference type="PROSITE" id="PS50893"/>
    </source>
</evidence>
<dbReference type="InterPro" id="IPR003439">
    <property type="entry name" value="ABC_transporter-like_ATP-bd"/>
</dbReference>
<dbReference type="InterPro" id="IPR013525">
    <property type="entry name" value="ABC2_TM"/>
</dbReference>
<feature type="region of interest" description="Disordered" evidence="7">
    <location>
        <begin position="566"/>
        <end position="587"/>
    </location>
</feature>
<feature type="transmembrane region" description="Helical" evidence="8">
    <location>
        <begin position="428"/>
        <end position="449"/>
    </location>
</feature>
<dbReference type="Pfam" id="PF00005">
    <property type="entry name" value="ABC_tran"/>
    <property type="match status" value="1"/>
</dbReference>
<feature type="transmembrane region" description="Helical" evidence="8">
    <location>
        <begin position="402"/>
        <end position="421"/>
    </location>
</feature>
<dbReference type="SUPFAM" id="SSF52540">
    <property type="entry name" value="P-loop containing nucleoside triphosphate hydrolases"/>
    <property type="match status" value="1"/>
</dbReference>
<evidence type="ECO:0000256" key="7">
    <source>
        <dbReference type="SAM" id="MobiDB-lite"/>
    </source>
</evidence>
<comment type="subcellular location">
    <subcellularLocation>
        <location evidence="1">Membrane</location>
        <topology evidence="1">Multi-pass membrane protein</topology>
    </subcellularLocation>
</comment>
<keyword evidence="11" id="KW-1185">Reference proteome</keyword>
<dbReference type="STRING" id="691883.A0A058ZH83"/>
<dbReference type="PANTHER" id="PTHR19229">
    <property type="entry name" value="ATP-BINDING CASSETTE TRANSPORTER SUBFAMILY A ABCA"/>
    <property type="match status" value="1"/>
</dbReference>
<evidence type="ECO:0000256" key="8">
    <source>
        <dbReference type="SAM" id="Phobius"/>
    </source>
</evidence>
<dbReference type="CDD" id="cd03263">
    <property type="entry name" value="ABC_subfamily_A"/>
    <property type="match status" value="1"/>
</dbReference>
<dbReference type="InterPro" id="IPR027417">
    <property type="entry name" value="P-loop_NTPase"/>
</dbReference>
<dbReference type="OrthoDB" id="10255969at2759"/>
<keyword evidence="4" id="KW-0067">ATP-binding</keyword>
<feature type="transmembrane region" description="Helical" evidence="8">
    <location>
        <begin position="296"/>
        <end position="314"/>
    </location>
</feature>
<protein>
    <recommendedName>
        <fullName evidence="9">ABC transporter domain-containing protein</fullName>
    </recommendedName>
</protein>
<dbReference type="SMART" id="SM00382">
    <property type="entry name" value="AAA"/>
    <property type="match status" value="1"/>
</dbReference>
<feature type="domain" description="ABC transporter" evidence="9">
    <location>
        <begin position="640"/>
        <end position="895"/>
    </location>
</feature>
<proteinExistence type="predicted"/>
<dbReference type="PROSITE" id="PS00211">
    <property type="entry name" value="ABC_TRANSPORTER_1"/>
    <property type="match status" value="1"/>
</dbReference>
<name>A0A058ZH83_FONAL</name>
<evidence type="ECO:0000256" key="3">
    <source>
        <dbReference type="ARBA" id="ARBA00022741"/>
    </source>
</evidence>
<dbReference type="eggNOG" id="KOG0059">
    <property type="taxonomic scope" value="Eukaryota"/>
</dbReference>
<dbReference type="InterPro" id="IPR003593">
    <property type="entry name" value="AAA+_ATPase"/>
</dbReference>
<dbReference type="GO" id="GO:0016887">
    <property type="term" value="F:ATP hydrolysis activity"/>
    <property type="evidence" value="ECO:0007669"/>
    <property type="project" value="InterPro"/>
</dbReference>
<dbReference type="PROSITE" id="PS50893">
    <property type="entry name" value="ABC_TRANSPORTER_2"/>
    <property type="match status" value="1"/>
</dbReference>
<dbReference type="EMBL" id="KB932201">
    <property type="protein sequence ID" value="KCV73298.1"/>
    <property type="molecule type" value="Genomic_DNA"/>
</dbReference>
<evidence type="ECO:0000256" key="2">
    <source>
        <dbReference type="ARBA" id="ARBA00022692"/>
    </source>
</evidence>
<dbReference type="AlphaFoldDB" id="A0A058ZH83"/>
<reference evidence="10" key="1">
    <citation type="submission" date="2013-04" db="EMBL/GenBank/DDBJ databases">
        <title>The Genome Sequence of Fonticula alba ATCC 38817.</title>
        <authorList>
            <consortium name="The Broad Institute Genomics Platform"/>
            <person name="Russ C."/>
            <person name="Cuomo C."/>
            <person name="Burger G."/>
            <person name="Gray M.W."/>
            <person name="Holland P.W.H."/>
            <person name="King N."/>
            <person name="Lang F.B.F."/>
            <person name="Roger A.J."/>
            <person name="Ruiz-Trillo I."/>
            <person name="Brown M."/>
            <person name="Walker B."/>
            <person name="Young S."/>
            <person name="Zeng Q."/>
            <person name="Gargeya S."/>
            <person name="Fitzgerald M."/>
            <person name="Haas B."/>
            <person name="Abouelleil A."/>
            <person name="Allen A.W."/>
            <person name="Alvarado L."/>
            <person name="Arachchi H.M."/>
            <person name="Berlin A.M."/>
            <person name="Chapman S.B."/>
            <person name="Gainer-Dewar J."/>
            <person name="Goldberg J."/>
            <person name="Griggs A."/>
            <person name="Gujja S."/>
            <person name="Hansen M."/>
            <person name="Howarth C."/>
            <person name="Imamovic A."/>
            <person name="Ireland A."/>
            <person name="Larimer J."/>
            <person name="McCowan C."/>
            <person name="Murphy C."/>
            <person name="Pearson M."/>
            <person name="Poon T.W."/>
            <person name="Priest M."/>
            <person name="Roberts A."/>
            <person name="Saif S."/>
            <person name="Shea T."/>
            <person name="Sisk P."/>
            <person name="Sykes S."/>
            <person name="Wortman J."/>
            <person name="Nusbaum C."/>
            <person name="Birren B."/>
        </authorList>
    </citation>
    <scope>NUCLEOTIDE SEQUENCE [LARGE SCALE GENOMIC DNA]</scope>
    <source>
        <strain evidence="10">ATCC 38817</strain>
    </source>
</reference>
<evidence type="ECO:0000313" key="10">
    <source>
        <dbReference type="EMBL" id="KCV73298.1"/>
    </source>
</evidence>
<keyword evidence="3" id="KW-0547">Nucleotide-binding</keyword>
<sequence>MPDASTLAPGVSIPRNRSGLQTFWHQFTALLRKQALVTARSWKSTMLAILAPLLFTLLLIVLDLLPKSGGSNPYNPLPLIPEQPVLAIGALPECLPFSKTPSAPCRAIRYAVDPTQYYPNSTVNTINQWSHQAWNDPDTELNVARILDQVKFENHLADEDIEVLPDARQLNDFILRHPNTTGIGLIFHSAVPSNFSYTILFNSTYTVVDPRARPDGRTELQVALDRAIITLSLNDTLGVASTPGAGEMHPVEVDIADDPPGARPRVGVDLRAWSKTFPQMGYTQALISSDEDYGMTFYFAGLTLLLVFQLYHISFETENHLRRGLTMIGLQAPAYWASWLVLAVGFSLLAVLVQLGCGYLFGFRFFTRTDPLLLGVVFLAFSVAMLMVVYLASVFVSKARTALQVGMGLFVLGMLFASAINSRAMLELLWNWSIVPRGVTIFFQFLPFFNFAKIMADINDAYKVPDSDVYSWTEFSQTHCIADAGVPCAFVVPSALNSLGMLGLNFLLFAVLFLYFDAVWPGSHGQGRHPVFFLFPSYWRSWLPAGTGSDAATREAIEAALGQLNATPGGPGGPVRLPSASGPAANQLQHDGSAAHEADLVVRTLDQLATPGADDLDREHLDRAAAGLVIAGLGKDFVSLSAKGLLRCRDDWKRTLRAVDQVCLSADPGCILAVLGHNGAGKTTTINLLTGFLSATRGDAFFNYGQLSLRRDLDQIRSLTGVCPQHDILWNDLTSREHLEFFLRFRGITGPSGALEALVRQSLQEVGLLDVADKRVSEYSGGMRRRLSVALCFVGDPFIVFLDEPTTGMDPYIRREVWSLLLRQRKRANSMLPPADGPPRRETTGRIIIMTTHSMEEADVLADKIAIISHGQVCSVGTSLSLKSAHAGWRLNLVLAYAPTAGRQADGQSAGGLPGLVSSLRGLADWMGRLGMDFSISVPSLGDIGPRDLADAARLEAMLPAPAATGPGGSLAAGMGPAAGSTAQQVVDSPAALDDRSRVVRAVQALALQQLTVTVTFPSTVARVSIMALLDDVEARVAACEADLAGRAGLAAAAAAAAPTTGEVLLVDFNLGQTTLEDVFLAVTEQA</sequence>
<dbReference type="GeneID" id="20525563"/>
<dbReference type="GO" id="GO:0005524">
    <property type="term" value="F:ATP binding"/>
    <property type="evidence" value="ECO:0007669"/>
    <property type="project" value="UniProtKB-KW"/>
</dbReference>
<feature type="transmembrane region" description="Helical" evidence="8">
    <location>
        <begin position="334"/>
        <end position="361"/>
    </location>
</feature>
<dbReference type="GO" id="GO:0016020">
    <property type="term" value="C:membrane"/>
    <property type="evidence" value="ECO:0007669"/>
    <property type="project" value="UniProtKB-SubCell"/>
</dbReference>
<organism evidence="10">
    <name type="scientific">Fonticula alba</name>
    <name type="common">Slime mold</name>
    <dbReference type="NCBI Taxonomy" id="691883"/>
    <lineage>
        <taxon>Eukaryota</taxon>
        <taxon>Rotosphaerida</taxon>
        <taxon>Fonticulaceae</taxon>
        <taxon>Fonticula</taxon>
    </lineage>
</organism>
<accession>A0A058ZH83</accession>
<evidence type="ECO:0000256" key="4">
    <source>
        <dbReference type="ARBA" id="ARBA00022840"/>
    </source>
</evidence>
<evidence type="ECO:0000313" key="11">
    <source>
        <dbReference type="Proteomes" id="UP000030693"/>
    </source>
</evidence>
<evidence type="ECO:0000256" key="6">
    <source>
        <dbReference type="ARBA" id="ARBA00023136"/>
    </source>
</evidence>
<keyword evidence="5 8" id="KW-1133">Transmembrane helix</keyword>
<gene>
    <name evidence="10" type="ORF">H696_00838</name>
</gene>
<evidence type="ECO:0000256" key="1">
    <source>
        <dbReference type="ARBA" id="ARBA00004141"/>
    </source>
</evidence>
<feature type="transmembrane region" description="Helical" evidence="8">
    <location>
        <begin position="499"/>
        <end position="520"/>
    </location>
</feature>
<keyword evidence="2 8" id="KW-0812">Transmembrane</keyword>
<keyword evidence="6 8" id="KW-0472">Membrane</keyword>
<dbReference type="GO" id="GO:0005319">
    <property type="term" value="F:lipid transporter activity"/>
    <property type="evidence" value="ECO:0007669"/>
    <property type="project" value="TreeGrafter"/>
</dbReference>
<dbReference type="RefSeq" id="XP_009492999.1">
    <property type="nucleotide sequence ID" value="XM_009494724.1"/>
</dbReference>
<dbReference type="Pfam" id="PF12698">
    <property type="entry name" value="ABC2_membrane_3"/>
    <property type="match status" value="1"/>
</dbReference>